<keyword evidence="3 5" id="KW-0804">Transcription</keyword>
<dbReference type="AlphaFoldDB" id="A0A553NDR3"/>
<accession>A0A553NDR3</accession>
<sequence length="492" mass="56944">MSVAKQKLCHLLLDEVFGSRVAKVGRHLAKWEKCFLADLYQLDQPHECLGVLINHGLVTYGRDPRPTPGVQYEISLDQVIQTIRYPRYLYLIKALHGDNAELILEEVLRRGQETLPKIMEKSLNRIELDENLAKTHKQDLEKTFQTLVKEHFLQRAPHVGTNPEVPGSTVPILDETTRFHVPESIESCSSIYWCLNVDRFHVEFRNKILVSTVTRRIDETAGKLMEFILSLSGKKLEASSRHISITEIYANINKCIDLKLRQYKDHYLKVLEEDRTRFIDRVGDEGGGTYVVNFKHIFTVLGSAVVENVVQEKFNSKALRIFRVVRDKLYVEESQIQKLVMIPARETKLMTYQLLENNFIQVQELRKSLSANVVAKSFYLFHVDLNQVARMVQEMCYMSLSNAIIRKNHELQINARLLEKQDRIDSITSNINASEEFVSEEERTQQLEEVQDMLSPAEHDLVKQIRRCGDKLHSSLAQVDETLLVLELFLKL</sequence>
<dbReference type="InterPro" id="IPR036388">
    <property type="entry name" value="WH-like_DNA-bd_sf"/>
</dbReference>
<dbReference type="Gene3D" id="1.10.10.10">
    <property type="entry name" value="Winged helix-like DNA-binding domain superfamily/Winged helix DNA-binding domain"/>
    <property type="match status" value="4"/>
</dbReference>
<evidence type="ECO:0000256" key="3">
    <source>
        <dbReference type="ARBA" id="ARBA00023163"/>
    </source>
</evidence>
<dbReference type="FunFam" id="1.10.10.10:FF:000199">
    <property type="entry name" value="DNA-directed RNA polymerase III subunit RPC3"/>
    <property type="match status" value="1"/>
</dbReference>
<comment type="function">
    <text evidence="5">DNA-dependent RNA polymerase catalyzes the transcription of DNA into RNA using the four ribonucleoside triphosphates as substrates. Specific core component of RNA polymerase III which synthesizes small RNAs, such as 5S rRNA and tRNAs.</text>
</comment>
<dbReference type="OMA" id="GQYVVHM"/>
<name>A0A553NDR3_TIGCA</name>
<evidence type="ECO:0000313" key="8">
    <source>
        <dbReference type="EMBL" id="TRY63596.1"/>
    </source>
</evidence>
<comment type="subcellular location">
    <subcellularLocation>
        <location evidence="1 5">Nucleus</location>
    </subcellularLocation>
</comment>
<comment type="subunit">
    <text evidence="5">Component of the RNA polymerase III (Pol III) complex consisting of 17 subunits.</text>
</comment>
<dbReference type="InterPro" id="IPR055207">
    <property type="entry name" value="POLR3C_WHD"/>
</dbReference>
<keyword evidence="2 5" id="KW-0240">DNA-directed RNA polymerase</keyword>
<dbReference type="PANTHER" id="PTHR12949">
    <property type="entry name" value="RNA POLYMERASE III DNA DIRECTED -RELATED"/>
    <property type="match status" value="1"/>
</dbReference>
<dbReference type="InterPro" id="IPR039748">
    <property type="entry name" value="RPC3"/>
</dbReference>
<evidence type="ECO:0000256" key="1">
    <source>
        <dbReference type="ARBA" id="ARBA00004123"/>
    </source>
</evidence>
<evidence type="ECO:0000313" key="9">
    <source>
        <dbReference type="Proteomes" id="UP000318571"/>
    </source>
</evidence>
<dbReference type="PANTHER" id="PTHR12949:SF0">
    <property type="entry name" value="DNA-DIRECTED RNA POLYMERASE III SUBUNIT RPC3"/>
    <property type="match status" value="1"/>
</dbReference>
<protein>
    <recommendedName>
        <fullName evidence="5">DNA-directed RNA polymerase III subunit RPC3</fullName>
        <shortName evidence="5">RNA polymerase III subunit C3</shortName>
    </recommendedName>
</protein>
<dbReference type="GO" id="GO:0006351">
    <property type="term" value="P:DNA-templated transcription"/>
    <property type="evidence" value="ECO:0007669"/>
    <property type="project" value="InterPro"/>
</dbReference>
<evidence type="ECO:0000259" key="7">
    <source>
        <dbReference type="Pfam" id="PF22536"/>
    </source>
</evidence>
<dbReference type="GO" id="GO:0003697">
    <property type="term" value="F:single-stranded DNA binding"/>
    <property type="evidence" value="ECO:0007669"/>
    <property type="project" value="UniProtKB-UniRule"/>
</dbReference>
<dbReference type="Pfam" id="PF05645">
    <property type="entry name" value="RNA_pol_Rpc82"/>
    <property type="match status" value="1"/>
</dbReference>
<evidence type="ECO:0000256" key="2">
    <source>
        <dbReference type="ARBA" id="ARBA00022478"/>
    </source>
</evidence>
<dbReference type="GO" id="GO:0005666">
    <property type="term" value="C:RNA polymerase III complex"/>
    <property type="evidence" value="ECO:0007669"/>
    <property type="project" value="UniProtKB-UniRule"/>
</dbReference>
<comment type="caution">
    <text evidence="8">The sequence shown here is derived from an EMBL/GenBank/DDBJ whole genome shotgun (WGS) entry which is preliminary data.</text>
</comment>
<keyword evidence="4 5" id="KW-0539">Nucleus</keyword>
<reference evidence="8 9" key="1">
    <citation type="journal article" date="2018" name="Nat. Ecol. Evol.">
        <title>Genomic signatures of mitonuclear coevolution across populations of Tigriopus californicus.</title>
        <authorList>
            <person name="Barreto F.S."/>
            <person name="Watson E.T."/>
            <person name="Lima T.G."/>
            <person name="Willett C.S."/>
            <person name="Edmands S."/>
            <person name="Li W."/>
            <person name="Burton R.S."/>
        </authorList>
    </citation>
    <scope>NUCLEOTIDE SEQUENCE [LARGE SCALE GENOMIC DNA]</scope>
    <source>
        <strain evidence="8 9">San Diego</strain>
    </source>
</reference>
<evidence type="ECO:0000256" key="4">
    <source>
        <dbReference type="ARBA" id="ARBA00023242"/>
    </source>
</evidence>
<organism evidence="8 9">
    <name type="scientific">Tigriopus californicus</name>
    <name type="common">Marine copepod</name>
    <dbReference type="NCBI Taxonomy" id="6832"/>
    <lineage>
        <taxon>Eukaryota</taxon>
        <taxon>Metazoa</taxon>
        <taxon>Ecdysozoa</taxon>
        <taxon>Arthropoda</taxon>
        <taxon>Crustacea</taxon>
        <taxon>Multicrustacea</taxon>
        <taxon>Hexanauplia</taxon>
        <taxon>Copepoda</taxon>
        <taxon>Harpacticoida</taxon>
        <taxon>Harpacticidae</taxon>
        <taxon>Tigriopus</taxon>
    </lineage>
</organism>
<dbReference type="Proteomes" id="UP000318571">
    <property type="component" value="Chromosome 10"/>
</dbReference>
<feature type="domain" description="DNA-directed RNA polymerase III subunit RPC3 winged-helix" evidence="7">
    <location>
        <begin position="306"/>
        <end position="383"/>
    </location>
</feature>
<gene>
    <name evidence="8" type="ORF">TCAL_16645</name>
</gene>
<evidence type="ECO:0000256" key="5">
    <source>
        <dbReference type="RuleBase" id="RU367076"/>
    </source>
</evidence>
<feature type="domain" description="RNA polymerase III Rpc82 C -terminal" evidence="6">
    <location>
        <begin position="189"/>
        <end position="301"/>
    </location>
</feature>
<dbReference type="STRING" id="6832.A0A553NDR3"/>
<proteinExistence type="inferred from homology"/>
<keyword evidence="9" id="KW-1185">Reference proteome</keyword>
<dbReference type="Pfam" id="PF20912">
    <property type="entry name" value="RPC3_helical"/>
    <property type="match status" value="1"/>
</dbReference>
<dbReference type="Gene3D" id="6.10.140.1450">
    <property type="match status" value="1"/>
</dbReference>
<evidence type="ECO:0000259" key="6">
    <source>
        <dbReference type="Pfam" id="PF05645"/>
    </source>
</evidence>
<dbReference type="Pfam" id="PF22536">
    <property type="entry name" value="WHD_POLR3C"/>
    <property type="match status" value="1"/>
</dbReference>
<dbReference type="EMBL" id="VCGU01000458">
    <property type="protein sequence ID" value="TRY63596.1"/>
    <property type="molecule type" value="Genomic_DNA"/>
</dbReference>
<dbReference type="InterPro" id="IPR008806">
    <property type="entry name" value="RNA_pol_III_Rpc82_C"/>
</dbReference>
<comment type="similarity">
    <text evidence="5">Belongs to the eukaryotic RPC3/POLR3C RNA polymerase subunit family.</text>
</comment>
<dbReference type="OrthoDB" id="272392at2759"/>